<dbReference type="AlphaFoldDB" id="A0AAJ0LV42"/>
<keyword evidence="3" id="KW-1185">Reference proteome</keyword>
<dbReference type="PANTHER" id="PTHR35910">
    <property type="entry name" value="2EXR DOMAIN-CONTAINING PROTEIN"/>
    <property type="match status" value="1"/>
</dbReference>
<feature type="domain" description="2EXR" evidence="1">
    <location>
        <begin position="8"/>
        <end position="78"/>
    </location>
</feature>
<name>A0AAJ0LV42_9PEZI</name>
<protein>
    <recommendedName>
        <fullName evidence="1">2EXR domain-containing protein</fullName>
    </recommendedName>
</protein>
<evidence type="ECO:0000313" key="3">
    <source>
        <dbReference type="Proteomes" id="UP001271007"/>
    </source>
</evidence>
<organism evidence="2 3">
    <name type="scientific">Extremus antarcticus</name>
    <dbReference type="NCBI Taxonomy" id="702011"/>
    <lineage>
        <taxon>Eukaryota</taxon>
        <taxon>Fungi</taxon>
        <taxon>Dikarya</taxon>
        <taxon>Ascomycota</taxon>
        <taxon>Pezizomycotina</taxon>
        <taxon>Dothideomycetes</taxon>
        <taxon>Dothideomycetidae</taxon>
        <taxon>Mycosphaerellales</taxon>
        <taxon>Extremaceae</taxon>
        <taxon>Extremus</taxon>
    </lineage>
</organism>
<dbReference type="PANTHER" id="PTHR35910:SF1">
    <property type="entry name" value="2EXR DOMAIN-CONTAINING PROTEIN"/>
    <property type="match status" value="1"/>
</dbReference>
<reference evidence="2" key="1">
    <citation type="submission" date="2023-04" db="EMBL/GenBank/DDBJ databases">
        <title>Black Yeasts Isolated from many extreme environments.</title>
        <authorList>
            <person name="Coleine C."/>
            <person name="Stajich J.E."/>
            <person name="Selbmann L."/>
        </authorList>
    </citation>
    <scope>NUCLEOTIDE SEQUENCE</scope>
    <source>
        <strain evidence="2">CCFEE 5312</strain>
    </source>
</reference>
<dbReference type="InterPro" id="IPR045518">
    <property type="entry name" value="2EXR"/>
</dbReference>
<evidence type="ECO:0000313" key="2">
    <source>
        <dbReference type="EMBL" id="KAK3056678.1"/>
    </source>
</evidence>
<evidence type="ECO:0000259" key="1">
    <source>
        <dbReference type="Pfam" id="PF20150"/>
    </source>
</evidence>
<proteinExistence type="predicted"/>
<gene>
    <name evidence="2" type="ORF">LTR09_002471</name>
</gene>
<accession>A0AAJ0LV42</accession>
<comment type="caution">
    <text evidence="2">The sequence shown here is derived from an EMBL/GenBank/DDBJ whole genome shotgun (WGS) entry which is preliminary data.</text>
</comment>
<dbReference type="Proteomes" id="UP001271007">
    <property type="component" value="Unassembled WGS sequence"/>
</dbReference>
<dbReference type="EMBL" id="JAWDJX010000005">
    <property type="protein sequence ID" value="KAK3056678.1"/>
    <property type="molecule type" value="Genomic_DNA"/>
</dbReference>
<dbReference type="Pfam" id="PF20150">
    <property type="entry name" value="2EXR"/>
    <property type="match status" value="1"/>
</dbReference>
<sequence length="322" mass="36786">MSPPTFHFHLFSMLPAELREQIWQYCLPHWFRELDRPVADIVFSLDGLHPCDLRNTTSMNGRPPAISRICHESRCNAFKAGEILPHRPSHEWPVEDRWRHGLENEMSWRDRARDVVHLNWQPACDIEYDHFGSALPSLARDALHNSVGGSLVVECLDPCFRRVYSDDSCDSDEDDPEPTTLRPFRRPLSADVLRDLKTLEQLPKWLVVMRVIVVHSDLKAAAETGLFGLLGDACVQIVDVSEEAKVEAYFQLAETCERASALTITQDFHRECAGSIEQALERSVEPRFRSEKLAEAMRPAIMFRLCANMCNDVMCLEGLDQV</sequence>